<dbReference type="PANTHER" id="PTHR31972:SF3">
    <property type="entry name" value="OS09G0416600 PROTEIN"/>
    <property type="match status" value="1"/>
</dbReference>
<keyword evidence="3" id="KW-1185">Reference proteome</keyword>
<evidence type="ECO:0008006" key="4">
    <source>
        <dbReference type="Google" id="ProtNLM"/>
    </source>
</evidence>
<proteinExistence type="predicted"/>
<dbReference type="Proteomes" id="UP001630127">
    <property type="component" value="Unassembled WGS sequence"/>
</dbReference>
<organism evidence="2 3">
    <name type="scientific">Cinchona calisaya</name>
    <dbReference type="NCBI Taxonomy" id="153742"/>
    <lineage>
        <taxon>Eukaryota</taxon>
        <taxon>Viridiplantae</taxon>
        <taxon>Streptophyta</taxon>
        <taxon>Embryophyta</taxon>
        <taxon>Tracheophyta</taxon>
        <taxon>Spermatophyta</taxon>
        <taxon>Magnoliopsida</taxon>
        <taxon>eudicotyledons</taxon>
        <taxon>Gunneridae</taxon>
        <taxon>Pentapetalae</taxon>
        <taxon>asterids</taxon>
        <taxon>lamiids</taxon>
        <taxon>Gentianales</taxon>
        <taxon>Rubiaceae</taxon>
        <taxon>Cinchonoideae</taxon>
        <taxon>Cinchoneae</taxon>
        <taxon>Cinchona</taxon>
    </lineage>
</organism>
<dbReference type="AlphaFoldDB" id="A0ABD2XT85"/>
<dbReference type="PANTHER" id="PTHR31972">
    <property type="entry name" value="EXPRESSED PROTEIN"/>
    <property type="match status" value="1"/>
</dbReference>
<dbReference type="Pfam" id="PF05910">
    <property type="entry name" value="DUF868"/>
    <property type="match status" value="1"/>
</dbReference>
<feature type="region of interest" description="Disordered" evidence="1">
    <location>
        <begin position="1"/>
        <end position="31"/>
    </location>
</feature>
<comment type="caution">
    <text evidence="2">The sequence shown here is derived from an EMBL/GenBank/DDBJ whole genome shotgun (WGS) entry which is preliminary data.</text>
</comment>
<evidence type="ECO:0000313" key="3">
    <source>
        <dbReference type="Proteomes" id="UP001630127"/>
    </source>
</evidence>
<name>A0ABD2XT85_9GENT</name>
<sequence length="350" mass="39592">MPRPHRHSSPFPACFRPTNTNITTAPPPRISANPNLTTSLYDTELGLFGLTWSRNLFGRSLHIHLLLLENSADVDDYNLSFPAATTPAFHLEIKPFTFWKKRGSKPLVLNGGKTARVYWDLSRAKFGSRPNPLSGFYIAIVVAGEMRLLVGDSSREAYASSRATTPDKNQIMVLRREHVYGNPKLYTTKVKFAGKEETDVSIDYRLAGDDPRLYFSIDNKRVLQIKHLRWKFRGNERVEVDGVPILISWDVHSWLFDDDEDGYALFMFKFEKLEDDYFNLEKNGFGFGFETNKMRKGLKLLRSGRSSSSSSLSSAASSSSCSSVMEWASVEENELKGPSGFSLVVYAWKS</sequence>
<dbReference type="InterPro" id="IPR008586">
    <property type="entry name" value="DUF868_pln"/>
</dbReference>
<reference evidence="2 3" key="1">
    <citation type="submission" date="2024-11" db="EMBL/GenBank/DDBJ databases">
        <title>A near-complete genome assembly of Cinchona calisaya.</title>
        <authorList>
            <person name="Lian D.C."/>
            <person name="Zhao X.W."/>
            <person name="Wei L."/>
        </authorList>
    </citation>
    <scope>NUCLEOTIDE SEQUENCE [LARGE SCALE GENOMIC DNA]</scope>
    <source>
        <tissue evidence="2">Nenye</tissue>
    </source>
</reference>
<gene>
    <name evidence="2" type="ORF">ACH5RR_040036</name>
</gene>
<evidence type="ECO:0000313" key="2">
    <source>
        <dbReference type="EMBL" id="KAL3497304.1"/>
    </source>
</evidence>
<evidence type="ECO:0000256" key="1">
    <source>
        <dbReference type="SAM" id="MobiDB-lite"/>
    </source>
</evidence>
<protein>
    <recommendedName>
        <fullName evidence="4">DUF868 domain-containing protein</fullName>
    </recommendedName>
</protein>
<dbReference type="EMBL" id="JBJUIK010000017">
    <property type="protein sequence ID" value="KAL3497304.1"/>
    <property type="molecule type" value="Genomic_DNA"/>
</dbReference>
<accession>A0ABD2XT85</accession>